<feature type="transmembrane region" description="Helical" evidence="2">
    <location>
        <begin position="184"/>
        <end position="201"/>
    </location>
</feature>
<evidence type="ECO:0000259" key="3">
    <source>
        <dbReference type="SMART" id="SM00460"/>
    </source>
</evidence>
<evidence type="ECO:0000313" key="5">
    <source>
        <dbReference type="Proteomes" id="UP001299235"/>
    </source>
</evidence>
<feature type="transmembrane region" description="Helical" evidence="2">
    <location>
        <begin position="213"/>
        <end position="234"/>
    </location>
</feature>
<keyword evidence="5" id="KW-1185">Reference proteome</keyword>
<evidence type="ECO:0000256" key="2">
    <source>
        <dbReference type="SAM" id="Phobius"/>
    </source>
</evidence>
<dbReference type="Gene3D" id="3.10.620.30">
    <property type="match status" value="1"/>
</dbReference>
<feature type="compositionally biased region" description="Basic and acidic residues" evidence="1">
    <location>
        <begin position="586"/>
        <end position="598"/>
    </location>
</feature>
<proteinExistence type="predicted"/>
<feature type="region of interest" description="Disordered" evidence="1">
    <location>
        <begin position="558"/>
        <end position="616"/>
    </location>
</feature>
<evidence type="ECO:0000313" key="4">
    <source>
        <dbReference type="EMBL" id="MCC2149843.1"/>
    </source>
</evidence>
<keyword evidence="2" id="KW-0812">Transmembrane</keyword>
<dbReference type="InterPro" id="IPR002931">
    <property type="entry name" value="Transglutaminase-like"/>
</dbReference>
<dbReference type="Pfam" id="PF01841">
    <property type="entry name" value="Transglut_core"/>
    <property type="match status" value="1"/>
</dbReference>
<dbReference type="InterPro" id="IPR052901">
    <property type="entry name" value="Bact_TGase-like"/>
</dbReference>
<feature type="domain" description="Transglutaminase-like" evidence="3">
    <location>
        <begin position="475"/>
        <end position="551"/>
    </location>
</feature>
<evidence type="ECO:0000256" key="1">
    <source>
        <dbReference type="SAM" id="MobiDB-lite"/>
    </source>
</evidence>
<comment type="caution">
    <text evidence="4">The sequence shown here is derived from an EMBL/GenBank/DDBJ whole genome shotgun (WGS) entry which is preliminary data.</text>
</comment>
<protein>
    <submittedName>
        <fullName evidence="4">Transglutaminase-like domain-containing protein</fullName>
    </submittedName>
</protein>
<name>A0ABS8EXD4_9FIRM</name>
<dbReference type="PANTHER" id="PTHR42736">
    <property type="entry name" value="PROTEIN-GLUTAMINE GAMMA-GLUTAMYLTRANSFERASE"/>
    <property type="match status" value="1"/>
</dbReference>
<feature type="transmembrane region" description="Helical" evidence="2">
    <location>
        <begin position="84"/>
        <end position="105"/>
    </location>
</feature>
<organism evidence="4 5">
    <name type="scientific">Hominisplanchenecus faecis</name>
    <dbReference type="NCBI Taxonomy" id="2885351"/>
    <lineage>
        <taxon>Bacteria</taxon>
        <taxon>Bacillati</taxon>
        <taxon>Bacillota</taxon>
        <taxon>Clostridia</taxon>
        <taxon>Lachnospirales</taxon>
        <taxon>Lachnospiraceae</taxon>
        <taxon>Hominisplanchenecus</taxon>
    </lineage>
</organism>
<dbReference type="SMART" id="SM00460">
    <property type="entry name" value="TGc"/>
    <property type="match status" value="1"/>
</dbReference>
<gene>
    <name evidence="4" type="ORF">LKD42_11365</name>
</gene>
<reference evidence="4 5" key="1">
    <citation type="submission" date="2021-10" db="EMBL/GenBank/DDBJ databases">
        <title>Anaerobic single-cell dispensing facilitates the cultivation of human gut bacteria.</title>
        <authorList>
            <person name="Afrizal A."/>
        </authorList>
    </citation>
    <scope>NUCLEOTIDE SEQUENCE [LARGE SCALE GENOMIC DNA]</scope>
    <source>
        <strain evidence="4 5">CLA-AA-H246</strain>
    </source>
</reference>
<dbReference type="InterPro" id="IPR038765">
    <property type="entry name" value="Papain-like_cys_pep_sf"/>
</dbReference>
<keyword evidence="2" id="KW-0472">Membrane</keyword>
<dbReference type="PANTHER" id="PTHR42736:SF1">
    <property type="entry name" value="PROTEIN-GLUTAMINE GAMMA-GLUTAMYLTRANSFERASE"/>
    <property type="match status" value="1"/>
</dbReference>
<feature type="transmembrane region" description="Helical" evidence="2">
    <location>
        <begin position="27"/>
        <end position="45"/>
    </location>
</feature>
<feature type="transmembrane region" description="Helical" evidence="2">
    <location>
        <begin position="60"/>
        <end position="77"/>
    </location>
</feature>
<keyword evidence="2" id="KW-1133">Transmembrane helix</keyword>
<feature type="compositionally biased region" description="Polar residues" evidence="1">
    <location>
        <begin position="572"/>
        <end position="585"/>
    </location>
</feature>
<feature type="transmembrane region" description="Helical" evidence="2">
    <location>
        <begin position="133"/>
        <end position="154"/>
    </location>
</feature>
<dbReference type="SUPFAM" id="SSF54001">
    <property type="entry name" value="Cysteine proteinases"/>
    <property type="match status" value="1"/>
</dbReference>
<dbReference type="RefSeq" id="WP_248835762.1">
    <property type="nucleotide sequence ID" value="NZ_JAJEQE010000044.1"/>
</dbReference>
<sequence length="758" mass="85129">MKKRKKDTGLSLQASISEKEKRTVTSGFLAIVPVCYMILGVFGWMKTALGIINVVYDADLLYGVLLAAGIWMGILYLMKKRQFLLLLLTLAVTPILVWMRFSVILEGFSEISRVFQSGMTVPGGVYQGIGSEYEITCALIVVVFLLYDLFFICLSTEIGKYLAVLLLVLPFCAAFVFGQVPDGMGTFCMLLCALGLIASSAEEHDRQRNGSAFFLGILSLLLLLIGFSAGKSLLEPLFEGKEQTRARIQQTSFIKEIEKWTAPLQSQMPQIASGGVSEGTINDADFFLNTGEVLFSVSQDQQPQGSLYLKVYTGTKYSNSRWKANDDPEEKAEIFCQRATAWSNTQGYDGAVRLTVGFPQGKSDASHPYAPYFSQGMSDDGTEKEYRYYPIERIAYLFTEPADSLTDDYRDYVYQHYLDYPTKGTERMQQFVADNPGADIEEICNIVRTFLDESAVYNPQVGRFPKNQNFAEYFLFEKHEGYCVHFATAAVLLMRMYGIPARYATGFAIPAADFDWQDGAGWLANVEGSRAHAWAEIYTDYYGWIPFETTPSYDSGADLSYYGESSQEKQQTESMDTEDGTQNNDKNNEQTPDTRKQNADQSSDSDSKNGYGANGMNGSLSGTQTGIVSIAAVLLSLIFAGLILFARRTIRLRRRSGENAQEIFRDFYEVLVFAGMPQGLDCMKDGFTAKVCEQFQWLNKEELDQAMDIVMRANFAGDPVTKEETMQLRGLYRYTCRMVLKGMSRKKKFLFRFIKAYA</sequence>
<dbReference type="Proteomes" id="UP001299235">
    <property type="component" value="Unassembled WGS sequence"/>
</dbReference>
<accession>A0ABS8EXD4</accession>
<feature type="transmembrane region" description="Helical" evidence="2">
    <location>
        <begin position="626"/>
        <end position="646"/>
    </location>
</feature>
<feature type="transmembrane region" description="Helical" evidence="2">
    <location>
        <begin position="161"/>
        <end position="178"/>
    </location>
</feature>
<dbReference type="EMBL" id="JAJEQE010000044">
    <property type="protein sequence ID" value="MCC2149843.1"/>
    <property type="molecule type" value="Genomic_DNA"/>
</dbReference>